<protein>
    <submittedName>
        <fullName evidence="4">Tda8 protein</fullName>
    </submittedName>
</protein>
<dbReference type="InterPro" id="IPR018871">
    <property type="entry name" value="GLEYA_adhesin_domain"/>
</dbReference>
<feature type="region of interest" description="Disordered" evidence="1">
    <location>
        <begin position="370"/>
        <end position="410"/>
    </location>
</feature>
<proteinExistence type="predicted"/>
<feature type="domain" description="PA14" evidence="3">
    <location>
        <begin position="93"/>
        <end position="261"/>
    </location>
</feature>
<evidence type="ECO:0000313" key="4">
    <source>
        <dbReference type="EMBL" id="GMM55159.1"/>
    </source>
</evidence>
<sequence>MKKPKLPWLALLVVILVTLSPVSLALKDACLPQGTESLGFTARFYPYVITTQVAVWSTYYISGYYMKSTPIGTTNGITDINLSYRMCRQKNGNLINCPVGNSYIEKNWNGNGITPSCGTTNICTNLVTEPIGNIDIFGFKTYPTNFTVELTGYILPPMNGYYTFSLDAVDDAAAISIGAGTAFSCCQETTDNGGTSSGGLDVNGIKQWLKDPASVTASIYLAAGHYYPVKVVYTNIQSAATLQSSVTLPDGTVVKEWGNMVYSFPGEQSGQTTGCSVETVSYIPYSSTPKPSTSSKSTSVLSSSTLKSSSKTSSSFASSSSLLLSSSSILQSSIFKPSSSMLSSSKSSLIGSSSALSSSNQFPSGFSSGESSDLSFMSESPHSSDSIMISLGQSSTQSHPSETSSDSLQFTDNPFSYLSDILKSIMSDQSDPSINTASDVSATSTYKTADDNVRSSNDGSSEINSQSSASRSRSTLELSPDASAYFSSDSDRQDSTLSPIA</sequence>
<gene>
    <name evidence="4" type="ORF">DAKH74_017750</name>
</gene>
<dbReference type="EMBL" id="BTGD01000005">
    <property type="protein sequence ID" value="GMM55159.1"/>
    <property type="molecule type" value="Genomic_DNA"/>
</dbReference>
<feature type="compositionally biased region" description="Low complexity" evidence="1">
    <location>
        <begin position="370"/>
        <end position="380"/>
    </location>
</feature>
<dbReference type="Gene3D" id="2.60.120.1560">
    <property type="match status" value="2"/>
</dbReference>
<comment type="caution">
    <text evidence="4">The sequence shown here is derived from an EMBL/GenBank/DDBJ whole genome shotgun (WGS) entry which is preliminary data.</text>
</comment>
<dbReference type="SUPFAM" id="SSF56988">
    <property type="entry name" value="Anthrax protective antigen"/>
    <property type="match status" value="1"/>
</dbReference>
<keyword evidence="2" id="KW-0732">Signal</keyword>
<feature type="signal peptide" evidence="2">
    <location>
        <begin position="1"/>
        <end position="25"/>
    </location>
</feature>
<evidence type="ECO:0000256" key="1">
    <source>
        <dbReference type="SAM" id="MobiDB-lite"/>
    </source>
</evidence>
<dbReference type="PROSITE" id="PS51820">
    <property type="entry name" value="PA14"/>
    <property type="match status" value="1"/>
</dbReference>
<dbReference type="InterPro" id="IPR037524">
    <property type="entry name" value="PA14/GLEYA"/>
</dbReference>
<dbReference type="SMART" id="SM00758">
    <property type="entry name" value="PA14"/>
    <property type="match status" value="1"/>
</dbReference>
<organism evidence="4 5">
    <name type="scientific">Maudiozyma humilis</name>
    <name type="common">Sour dough yeast</name>
    <name type="synonym">Kazachstania humilis</name>
    <dbReference type="NCBI Taxonomy" id="51915"/>
    <lineage>
        <taxon>Eukaryota</taxon>
        <taxon>Fungi</taxon>
        <taxon>Dikarya</taxon>
        <taxon>Ascomycota</taxon>
        <taxon>Saccharomycotina</taxon>
        <taxon>Saccharomycetes</taxon>
        <taxon>Saccharomycetales</taxon>
        <taxon>Saccharomycetaceae</taxon>
        <taxon>Maudiozyma</taxon>
    </lineage>
</organism>
<dbReference type="Pfam" id="PF10528">
    <property type="entry name" value="GLEYA"/>
    <property type="match status" value="1"/>
</dbReference>
<dbReference type="Proteomes" id="UP001377567">
    <property type="component" value="Unassembled WGS sequence"/>
</dbReference>
<evidence type="ECO:0000313" key="5">
    <source>
        <dbReference type="Proteomes" id="UP001377567"/>
    </source>
</evidence>
<accession>A0AAV5RX88</accession>
<name>A0AAV5RX88_MAUHU</name>
<feature type="compositionally biased region" description="Polar residues" evidence="1">
    <location>
        <begin position="429"/>
        <end position="447"/>
    </location>
</feature>
<evidence type="ECO:0000259" key="3">
    <source>
        <dbReference type="PROSITE" id="PS51820"/>
    </source>
</evidence>
<feature type="compositionally biased region" description="Low complexity" evidence="1">
    <location>
        <begin position="393"/>
        <end position="407"/>
    </location>
</feature>
<evidence type="ECO:0000256" key="2">
    <source>
        <dbReference type="SAM" id="SignalP"/>
    </source>
</evidence>
<keyword evidence="5" id="KW-1185">Reference proteome</keyword>
<reference evidence="4 5" key="1">
    <citation type="journal article" date="2023" name="Elife">
        <title>Identification of key yeast species and microbe-microbe interactions impacting larval growth of Drosophila in the wild.</title>
        <authorList>
            <person name="Mure A."/>
            <person name="Sugiura Y."/>
            <person name="Maeda R."/>
            <person name="Honda K."/>
            <person name="Sakurai N."/>
            <person name="Takahashi Y."/>
            <person name="Watada M."/>
            <person name="Katoh T."/>
            <person name="Gotoh A."/>
            <person name="Gotoh Y."/>
            <person name="Taniguchi I."/>
            <person name="Nakamura K."/>
            <person name="Hayashi T."/>
            <person name="Katayama T."/>
            <person name="Uemura T."/>
            <person name="Hattori Y."/>
        </authorList>
    </citation>
    <scope>NUCLEOTIDE SEQUENCE [LARGE SCALE GENOMIC DNA]</scope>
    <source>
        <strain evidence="4 5">KH-74</strain>
    </source>
</reference>
<feature type="region of interest" description="Disordered" evidence="1">
    <location>
        <begin position="429"/>
        <end position="501"/>
    </location>
</feature>
<feature type="compositionally biased region" description="Low complexity" evidence="1">
    <location>
        <begin position="460"/>
        <end position="479"/>
    </location>
</feature>
<dbReference type="AlphaFoldDB" id="A0AAV5RX88"/>
<dbReference type="InterPro" id="IPR011658">
    <property type="entry name" value="PA14_dom"/>
</dbReference>
<feature type="chain" id="PRO_5043428222" evidence="2">
    <location>
        <begin position="26"/>
        <end position="501"/>
    </location>
</feature>